<reference evidence="2" key="2">
    <citation type="journal article" date="2004" name="RNA">
        <title>Mitochondrial 3' tRNA editing in the jakobid Seculamonas ecuadoriensis: a novel mechanism and implications for tRNA processing.</title>
        <authorList>
            <person name="Leigh J."/>
            <person name="Lang B.F."/>
        </authorList>
    </citation>
    <scope>NUCLEOTIDE SEQUENCE</scope>
    <source>
        <strain evidence="2">ATCC 50688</strain>
    </source>
</reference>
<accession>M4QAS8</accession>
<keyword evidence="1" id="KW-0472">Membrane</keyword>
<reference evidence="2" key="4">
    <citation type="journal article" date="2013" name="Genome Biol. Evol.">
        <title>Strikingly bacteria-like and gene-rich mitochondrial genomes throughout jakobid protists.</title>
        <authorList>
            <person name="Burger G."/>
            <person name="Gray M.W."/>
            <person name="Forget L."/>
            <person name="Lang B.F."/>
        </authorList>
    </citation>
    <scope>NUCLEOTIDE SEQUENCE</scope>
    <source>
        <strain evidence="2">ATCC 50688</strain>
    </source>
</reference>
<evidence type="ECO:0000313" key="2">
    <source>
        <dbReference type="EMBL" id="AGH24477.1"/>
    </source>
</evidence>
<dbReference type="GeneID" id="15333268"/>
<name>M4QAS8_SECEC</name>
<organism evidence="2">
    <name type="scientific">Seculamonas ecuadoriensis</name>
    <name type="common">Flagellate</name>
    <dbReference type="NCBI Taxonomy" id="221724"/>
    <lineage>
        <taxon>Eukaryota</taxon>
        <taxon>Discoba</taxon>
        <taxon>Jakobida</taxon>
        <taxon>Histionina</taxon>
        <taxon>Seculamonas</taxon>
    </lineage>
</organism>
<feature type="transmembrane region" description="Helical" evidence="1">
    <location>
        <begin position="24"/>
        <end position="44"/>
    </location>
</feature>
<geneLocation type="mitochondrion" evidence="2"/>
<dbReference type="RefSeq" id="YP_007890782.1">
    <property type="nucleotide sequence ID" value="NC_021128.1"/>
</dbReference>
<dbReference type="AlphaFoldDB" id="M4QAS8"/>
<protein>
    <submittedName>
        <fullName evidence="2">Uncharacterized protein</fullName>
    </submittedName>
</protein>
<sequence>MKRYNLCHNTNKAYLFYLYQKMPFRIVTLNVLISLFVFFLLDILKYNDSAFKLNVNNITSFLNIKRHPLDTQGVYLSHVIYRHPCLFLLNTKKSGYNTLYFDCGKITGLVSNQQINKNYFSLPYNSDIYIIKDNLSEISDLNRSINSKYLFYTMYNTNSNTIISTKYNLFSDSSLLPWNKVRSIRHSTRVFTSIPHKNRLNILIAAAGSLNNYNILTKLPKSLLSYKSNYIEYAYNCFCTAVLISSNIIYSMSEKLIHSYRFLYLLNRDYTKHTELYNWCINIYKNDKMKINTLLRYNNYLYLLHSYSKTNWHTISTNFISSLAYLSLSKREFFSKYLVFGKTTFKHTVLEQTKTLYLKKIRNI</sequence>
<evidence type="ECO:0000256" key="1">
    <source>
        <dbReference type="SAM" id="Phobius"/>
    </source>
</evidence>
<proteinExistence type="predicted"/>
<gene>
    <name evidence="2" type="primary">orf364</name>
</gene>
<reference evidence="2" key="1">
    <citation type="journal article" date="2003" name="Mol. Biol. Evol.">
        <title>Structure of the bc1 complex from Seculamonas ecuadoriensis, a jakobid flagellate with an ancestral mitochondrial genome.</title>
        <authorList>
            <person name="Marx S."/>
            <person name="Baumgartner M."/>
            <person name="Kannan S."/>
            <person name="Braun H.P."/>
            <person name="Lang B.F."/>
            <person name="Burger G."/>
        </authorList>
    </citation>
    <scope>NUCLEOTIDE SEQUENCE</scope>
    <source>
        <strain evidence="2">ATCC 50688</strain>
    </source>
</reference>
<keyword evidence="1" id="KW-0812">Transmembrane</keyword>
<dbReference type="EMBL" id="KC353359">
    <property type="protein sequence ID" value="AGH24477.1"/>
    <property type="molecule type" value="Genomic_DNA"/>
</dbReference>
<keyword evidence="1" id="KW-1133">Transmembrane helix</keyword>
<reference evidence="2" key="3">
    <citation type="journal article" date="2006" name="RNA">
        <title>Hybrid E. coli--Mitochondrial ribonuclease P RNAs are catalytically active.</title>
        <authorList>
            <person name="Seif E."/>
            <person name="Cadieux A."/>
            <person name="Lang B.F."/>
        </authorList>
    </citation>
    <scope>NUCLEOTIDE SEQUENCE</scope>
    <source>
        <strain evidence="2">ATCC 50688</strain>
    </source>
</reference>
<keyword evidence="2" id="KW-0496">Mitochondrion</keyword>